<dbReference type="OrthoDB" id="5951700at2"/>
<evidence type="ECO:0000256" key="1">
    <source>
        <dbReference type="SAM" id="MobiDB-lite"/>
    </source>
</evidence>
<evidence type="ECO:0000313" key="3">
    <source>
        <dbReference type="EMBL" id="KGI78925.1"/>
    </source>
</evidence>
<organism evidence="3 5">
    <name type="scientific">Oleiagrimonas soli</name>
    <dbReference type="NCBI Taxonomy" id="1543381"/>
    <lineage>
        <taxon>Bacteria</taxon>
        <taxon>Pseudomonadati</taxon>
        <taxon>Pseudomonadota</taxon>
        <taxon>Gammaproteobacteria</taxon>
        <taxon>Lysobacterales</taxon>
        <taxon>Rhodanobacteraceae</taxon>
        <taxon>Oleiagrimonas</taxon>
    </lineage>
</organism>
<feature type="compositionally biased region" description="Basic and acidic residues" evidence="1">
    <location>
        <begin position="214"/>
        <end position="226"/>
    </location>
</feature>
<dbReference type="Proteomes" id="UP000560000">
    <property type="component" value="Unassembled WGS sequence"/>
</dbReference>
<accession>A0A099D0V8</accession>
<evidence type="ECO:0000313" key="5">
    <source>
        <dbReference type="Proteomes" id="UP000029708"/>
    </source>
</evidence>
<name>A0A099D0V8_9GAMM</name>
<dbReference type="EMBL" id="JACHET010000001">
    <property type="protein sequence ID" value="MBB6184577.1"/>
    <property type="molecule type" value="Genomic_DNA"/>
</dbReference>
<keyword evidence="2" id="KW-0812">Transmembrane</keyword>
<keyword evidence="2" id="KW-0472">Membrane</keyword>
<reference evidence="3 5" key="1">
    <citation type="submission" date="2014-09" db="EMBL/GenBank/DDBJ databases">
        <title>Xanthomonadaceae 3.5X direct submission.</title>
        <authorList>
            <person name="Fang T."/>
            <person name="Wang H."/>
        </authorList>
    </citation>
    <scope>NUCLEOTIDE SEQUENCE [LARGE SCALE GENOMIC DNA]</scope>
    <source>
        <strain evidence="3 5">3.5X</strain>
    </source>
</reference>
<evidence type="ECO:0000313" key="6">
    <source>
        <dbReference type="Proteomes" id="UP000560000"/>
    </source>
</evidence>
<dbReference type="RefSeq" id="WP_043099169.1">
    <property type="nucleotide sequence ID" value="NZ_JACHET010000001.1"/>
</dbReference>
<sequence length="249" mass="26581">MNAADQRRLTPVFGVLCALGAGLLAALAMGLGRQVHWQAHGPAAKLPPTAAAARRAAPPLQSYATTWQKPLFTTDRKPAPESDSGTGNVTLGDLQLTGIILTPDLRMALMHDRSGKDVQVREGATIADSSWTLSKLSARSAVFTGNGQRTELKLKVAATIDANAGPGDPGDGGKAEASEVNPQKPDQPPPRTGPHGRALEFQRSPKGQQAQQAARDEAGQREKERRIQALKARIEARRRQMQAQQNQGQ</sequence>
<reference evidence="4 6" key="2">
    <citation type="submission" date="2020-08" db="EMBL/GenBank/DDBJ databases">
        <title>Genomic Encyclopedia of Type Strains, Phase IV (KMG-IV): sequencing the most valuable type-strain genomes for metagenomic binning, comparative biology and taxonomic classification.</title>
        <authorList>
            <person name="Goeker M."/>
        </authorList>
    </citation>
    <scope>NUCLEOTIDE SEQUENCE [LARGE SCALE GENOMIC DNA]</scope>
    <source>
        <strain evidence="4 6">DSM 107085</strain>
    </source>
</reference>
<evidence type="ECO:0000256" key="2">
    <source>
        <dbReference type="SAM" id="Phobius"/>
    </source>
</evidence>
<dbReference type="HOGENOM" id="CLU_1141174_0_0_6"/>
<comment type="caution">
    <text evidence="3">The sequence shown here is derived from an EMBL/GenBank/DDBJ whole genome shotgun (WGS) entry which is preliminary data.</text>
</comment>
<dbReference type="AlphaFoldDB" id="A0A099D0V8"/>
<gene>
    <name evidence="4" type="ORF">HNQ86_001922</name>
    <name evidence="3" type="ORF">LF63_0101550</name>
</gene>
<keyword evidence="2" id="KW-1133">Transmembrane helix</keyword>
<proteinExistence type="predicted"/>
<keyword evidence="5" id="KW-1185">Reference proteome</keyword>
<evidence type="ECO:0000313" key="4">
    <source>
        <dbReference type="EMBL" id="MBB6184577.1"/>
    </source>
</evidence>
<dbReference type="EMBL" id="JROI01000005">
    <property type="protein sequence ID" value="KGI78925.1"/>
    <property type="molecule type" value="Genomic_DNA"/>
</dbReference>
<dbReference type="Proteomes" id="UP000029708">
    <property type="component" value="Unassembled WGS sequence"/>
</dbReference>
<feature type="transmembrane region" description="Helical" evidence="2">
    <location>
        <begin position="12"/>
        <end position="32"/>
    </location>
</feature>
<feature type="region of interest" description="Disordered" evidence="1">
    <location>
        <begin position="161"/>
        <end position="226"/>
    </location>
</feature>
<protein>
    <submittedName>
        <fullName evidence="4">General secretion pathway protein N</fullName>
    </submittedName>
</protein>